<evidence type="ECO:0000259" key="2">
    <source>
        <dbReference type="PROSITE" id="PS51465"/>
    </source>
</evidence>
<dbReference type="PANTHER" id="PTHR10656">
    <property type="entry name" value="CELL FATE DETERMINING PROTEIN MAB21-RELATED"/>
    <property type="match status" value="1"/>
</dbReference>
<dbReference type="Gene3D" id="3.30.460.90">
    <property type="match status" value="1"/>
</dbReference>
<sequence>MPLIFEGVKNAVLRMILNELRNQAVLHFEGLEIHSDFIRQASARQGMKIIAPDEFDAVIPFTIKGLALKEIRFTDIFDQYLPGQIRLQVVDVAQIDKFPSLKKAGVFGMKFGTYLIDTKALQEQVFKSLMDKAFHALSLIKNATRVYHVTRGSRPPTMDLRIQDDTLGQINVDFVPGFVLDNEKISIPGAVLSPYEDKPVIFPRYGLMKWVNKENRNIDETDKNFIWRSCSSSYERFMFDLCVVSEERCYIRTACRVMKTLVKGLRERPNQAAVLLSSYHLKTVAMYCILLLTVPTKLTSPGYRLSGVREALGYFLSFLKSALEKECLPDFFLGNEHLDKIFPGSYFSNIRIKYNLFVKENPELVEAAKFGFPELESFLAGCFDAGNLNPKVVNFFRDRVLNMLHCRPVVGTFNMPENVYRPVLAANICKLQIAQCEYKLHHRFLGLSHTGTCSSSGGTVSVPDHYDCRNPEPCDEEETTGEVCGSDGVTYKSQCLLEQAACGLASAGDHMTKSHNGACTAMETSHECPTKCDTTVDPVCSNANVTYKNPCILKQTYCRFLKYNNPTYLERYEVNHAGTCDGSDPTKTVAVDCNQYKPHLGSVAIEGSTSTYSCPHIDSHTRSDYVCGSDGHTYYSECYYCQHLARVSKNGS</sequence>
<proteinExistence type="inferred from homology"/>
<feature type="domain" description="Kazal-like" evidence="2">
    <location>
        <begin position="587"/>
        <end position="652"/>
    </location>
</feature>
<feature type="domain" description="Kazal-like" evidence="2">
    <location>
        <begin position="462"/>
        <end position="521"/>
    </location>
</feature>
<dbReference type="SUPFAM" id="SSF100895">
    <property type="entry name" value="Kazal-type serine protease inhibitors"/>
    <property type="match status" value="3"/>
</dbReference>
<organism evidence="3">
    <name type="scientific">Magallana gigas</name>
    <name type="common">Pacific oyster</name>
    <name type="synonym">Crassostrea gigas</name>
    <dbReference type="NCBI Taxonomy" id="29159"/>
    <lineage>
        <taxon>Eukaryota</taxon>
        <taxon>Metazoa</taxon>
        <taxon>Spiralia</taxon>
        <taxon>Lophotrochozoa</taxon>
        <taxon>Mollusca</taxon>
        <taxon>Bivalvia</taxon>
        <taxon>Autobranchia</taxon>
        <taxon>Pteriomorphia</taxon>
        <taxon>Ostreida</taxon>
        <taxon>Ostreoidea</taxon>
        <taxon>Ostreidae</taxon>
        <taxon>Magallana</taxon>
    </lineage>
</organism>
<dbReference type="InterPro" id="IPR024810">
    <property type="entry name" value="MAB21L/cGLR"/>
</dbReference>
<dbReference type="InParanoid" id="K1QEY8"/>
<evidence type="ECO:0000313" key="3">
    <source>
        <dbReference type="EMBL" id="EKC29659.1"/>
    </source>
</evidence>
<name>K1QEY8_MAGGI</name>
<dbReference type="HOGENOM" id="CLU_420500_0_0_1"/>
<dbReference type="SMART" id="SM01265">
    <property type="entry name" value="Mab-21"/>
    <property type="match status" value="1"/>
</dbReference>
<dbReference type="Gene3D" id="1.10.1410.40">
    <property type="match status" value="1"/>
</dbReference>
<dbReference type="SMART" id="SM00280">
    <property type="entry name" value="KAZAL"/>
    <property type="match status" value="3"/>
</dbReference>
<dbReference type="Pfam" id="PF07648">
    <property type="entry name" value="Kazal_2"/>
    <property type="match status" value="3"/>
</dbReference>
<comment type="similarity">
    <text evidence="1">Belongs to the mab-21 family.</text>
</comment>
<gene>
    <name evidence="3" type="ORF">CGI_10026041</name>
</gene>
<dbReference type="InterPro" id="IPR036058">
    <property type="entry name" value="Kazal_dom_sf"/>
</dbReference>
<dbReference type="PANTHER" id="PTHR10656:SF42">
    <property type="entry name" value="CYCLIC GMP-AMP SYNTHASE-LIKE PROTEIN-RELATED"/>
    <property type="match status" value="1"/>
</dbReference>
<protein>
    <submittedName>
        <fullName evidence="3">Agrin</fullName>
    </submittedName>
</protein>
<dbReference type="EMBL" id="JH817657">
    <property type="protein sequence ID" value="EKC29659.1"/>
    <property type="molecule type" value="Genomic_DNA"/>
</dbReference>
<accession>K1QEY8</accession>
<dbReference type="AlphaFoldDB" id="K1QEY8"/>
<dbReference type="Gene3D" id="3.30.60.30">
    <property type="match status" value="3"/>
</dbReference>
<dbReference type="PROSITE" id="PS51465">
    <property type="entry name" value="KAZAL_2"/>
    <property type="match status" value="3"/>
</dbReference>
<feature type="domain" description="Kazal-like" evidence="2">
    <location>
        <begin position="522"/>
        <end position="582"/>
    </location>
</feature>
<evidence type="ECO:0000256" key="1">
    <source>
        <dbReference type="ARBA" id="ARBA00008307"/>
    </source>
</evidence>
<dbReference type="CDD" id="cd00104">
    <property type="entry name" value="KAZAL_FS"/>
    <property type="match status" value="3"/>
</dbReference>
<dbReference type="InterPro" id="IPR002350">
    <property type="entry name" value="Kazal_dom"/>
</dbReference>
<reference evidence="3" key="1">
    <citation type="journal article" date="2012" name="Nature">
        <title>The oyster genome reveals stress adaptation and complexity of shell formation.</title>
        <authorList>
            <person name="Zhang G."/>
            <person name="Fang X."/>
            <person name="Guo X."/>
            <person name="Li L."/>
            <person name="Luo R."/>
            <person name="Xu F."/>
            <person name="Yang P."/>
            <person name="Zhang L."/>
            <person name="Wang X."/>
            <person name="Qi H."/>
            <person name="Xiong Z."/>
            <person name="Que H."/>
            <person name="Xie Y."/>
            <person name="Holland P.W."/>
            <person name="Paps J."/>
            <person name="Zhu Y."/>
            <person name="Wu F."/>
            <person name="Chen Y."/>
            <person name="Wang J."/>
            <person name="Peng C."/>
            <person name="Meng J."/>
            <person name="Yang L."/>
            <person name="Liu J."/>
            <person name="Wen B."/>
            <person name="Zhang N."/>
            <person name="Huang Z."/>
            <person name="Zhu Q."/>
            <person name="Feng Y."/>
            <person name="Mount A."/>
            <person name="Hedgecock D."/>
            <person name="Xu Z."/>
            <person name="Liu Y."/>
            <person name="Domazet-Loso T."/>
            <person name="Du Y."/>
            <person name="Sun X."/>
            <person name="Zhang S."/>
            <person name="Liu B."/>
            <person name="Cheng P."/>
            <person name="Jiang X."/>
            <person name="Li J."/>
            <person name="Fan D."/>
            <person name="Wang W."/>
            <person name="Fu W."/>
            <person name="Wang T."/>
            <person name="Wang B."/>
            <person name="Zhang J."/>
            <person name="Peng Z."/>
            <person name="Li Y."/>
            <person name="Li N."/>
            <person name="Wang J."/>
            <person name="Chen M."/>
            <person name="He Y."/>
            <person name="Tan F."/>
            <person name="Song X."/>
            <person name="Zheng Q."/>
            <person name="Huang R."/>
            <person name="Yang H."/>
            <person name="Du X."/>
            <person name="Chen L."/>
            <person name="Yang M."/>
            <person name="Gaffney P.M."/>
            <person name="Wang S."/>
            <person name="Luo L."/>
            <person name="She Z."/>
            <person name="Ming Y."/>
            <person name="Huang W."/>
            <person name="Zhang S."/>
            <person name="Huang B."/>
            <person name="Zhang Y."/>
            <person name="Qu T."/>
            <person name="Ni P."/>
            <person name="Miao G."/>
            <person name="Wang J."/>
            <person name="Wang Q."/>
            <person name="Steinberg C.E."/>
            <person name="Wang H."/>
            <person name="Li N."/>
            <person name="Qian L."/>
            <person name="Zhang G."/>
            <person name="Li Y."/>
            <person name="Yang H."/>
            <person name="Liu X."/>
            <person name="Wang J."/>
            <person name="Yin Y."/>
            <person name="Wang J."/>
        </authorList>
    </citation>
    <scope>NUCLEOTIDE SEQUENCE [LARGE SCALE GENOMIC DNA]</scope>
    <source>
        <strain evidence="3">05x7-T-G4-1.051#20</strain>
    </source>
</reference>